<protein>
    <recommendedName>
        <fullName evidence="6">DUF4832 domain-containing protein</fullName>
    </recommendedName>
</protein>
<gene>
    <name evidence="4" type="ORF">SNE40_011995</name>
</gene>
<dbReference type="EMBL" id="JAZGQO010000008">
    <property type="protein sequence ID" value="KAK6179690.1"/>
    <property type="molecule type" value="Genomic_DNA"/>
</dbReference>
<dbReference type="InterPro" id="IPR032267">
    <property type="entry name" value="DUF4832"/>
</dbReference>
<name>A0AAN8JQK4_PATCE</name>
<evidence type="ECO:0000313" key="4">
    <source>
        <dbReference type="EMBL" id="KAK6179690.1"/>
    </source>
</evidence>
<dbReference type="AlphaFoldDB" id="A0AAN8JQK4"/>
<dbReference type="InterPro" id="IPR032379">
    <property type="entry name" value="DUF4874"/>
</dbReference>
<dbReference type="Pfam" id="PF16173">
    <property type="entry name" value="DUF4874"/>
    <property type="match status" value="1"/>
</dbReference>
<proteinExistence type="predicted"/>
<evidence type="ECO:0000259" key="3">
    <source>
        <dbReference type="Pfam" id="PF16173"/>
    </source>
</evidence>
<feature type="domain" description="DUF4874" evidence="3">
    <location>
        <begin position="50"/>
        <end position="232"/>
    </location>
</feature>
<evidence type="ECO:0000256" key="1">
    <source>
        <dbReference type="SAM" id="SignalP"/>
    </source>
</evidence>
<feature type="domain" description="DUF4832" evidence="2">
    <location>
        <begin position="256"/>
        <end position="461"/>
    </location>
</feature>
<feature type="chain" id="PRO_5042869147" description="DUF4832 domain-containing protein" evidence="1">
    <location>
        <begin position="20"/>
        <end position="517"/>
    </location>
</feature>
<dbReference type="Pfam" id="PF16116">
    <property type="entry name" value="DUF4832"/>
    <property type="match status" value="1"/>
</dbReference>
<evidence type="ECO:0000259" key="2">
    <source>
        <dbReference type="Pfam" id="PF16116"/>
    </source>
</evidence>
<evidence type="ECO:0000313" key="5">
    <source>
        <dbReference type="Proteomes" id="UP001347796"/>
    </source>
</evidence>
<reference evidence="4 5" key="1">
    <citation type="submission" date="2024-01" db="EMBL/GenBank/DDBJ databases">
        <title>The genome of the rayed Mediterranean limpet Patella caerulea (Linnaeus, 1758).</title>
        <authorList>
            <person name="Anh-Thu Weber A."/>
            <person name="Halstead-Nussloch G."/>
        </authorList>
    </citation>
    <scope>NUCLEOTIDE SEQUENCE [LARGE SCALE GENOMIC DNA]</scope>
    <source>
        <strain evidence="4">AATW-2023a</strain>
        <tissue evidence="4">Whole specimen</tissue>
    </source>
</reference>
<organism evidence="4 5">
    <name type="scientific">Patella caerulea</name>
    <name type="common">Rayed Mediterranean limpet</name>
    <dbReference type="NCBI Taxonomy" id="87958"/>
    <lineage>
        <taxon>Eukaryota</taxon>
        <taxon>Metazoa</taxon>
        <taxon>Spiralia</taxon>
        <taxon>Lophotrochozoa</taxon>
        <taxon>Mollusca</taxon>
        <taxon>Gastropoda</taxon>
        <taxon>Patellogastropoda</taxon>
        <taxon>Patelloidea</taxon>
        <taxon>Patellidae</taxon>
        <taxon>Patella</taxon>
    </lineage>
</organism>
<keyword evidence="5" id="KW-1185">Reference proteome</keyword>
<evidence type="ECO:0008006" key="6">
    <source>
        <dbReference type="Google" id="ProtNLM"/>
    </source>
</evidence>
<feature type="signal peptide" evidence="1">
    <location>
        <begin position="1"/>
        <end position="19"/>
    </location>
</feature>
<comment type="caution">
    <text evidence="4">The sequence shown here is derived from an EMBL/GenBank/DDBJ whole genome shotgun (WGS) entry which is preliminary data.</text>
</comment>
<keyword evidence="1" id="KW-0732">Signal</keyword>
<accession>A0AAN8JQK4</accession>
<dbReference type="Proteomes" id="UP001347796">
    <property type="component" value="Unassembled WGS sequence"/>
</dbReference>
<sequence length="517" mass="59920">MQWHFLASVIFYLVQKGDSTGCAVCPRIRSVPPPGYVKKTYTESDEHIENPGRGFLYEDISYSSKPSTISVSYLDEIRKKNGVNMVWKYFVLDKFVTSHISDQFLRNVDDNLKNIQAAGFTATIRFCYTFTRTPKAPYGDANKYWILEHIKQLKPMFHKHEGVLTSIEAGFIGTWGEWFYTTHFGDPLTTDYHRYPKFGYPENLWQDRKDVFTALLDAVPKSIEVQLRYPKMKVDMWNDATPTTDVDFLKRNNKARTAHHNDCFLASDNDVGTYHNKTFEYPYMKNDTRYCIVGGETCTWRSDNHKRSDCPSALNEMAMFHWTFLNQNFYRGILDSWKNQGCYREIHRRLGYRFSLKRVILPKVIKSGDSLCYEILIKNSGFAAPAKLMNIYLLLRSQKHGHFYAGQMPINVRTWIPGEPIEWTGSFAMPTSMIEDDYHVYLAIGDKILHDKADYYILFANHNVPVYSDGYNNLHHTIHIAGSHPNGVCQAILPLWTPPTPSRYPRLFKGSMTQIIG</sequence>